<evidence type="ECO:0000313" key="2">
    <source>
        <dbReference type="EMBL" id="JAI07456.1"/>
    </source>
</evidence>
<name>A0A0E9Y015_ANGAN</name>
<protein>
    <submittedName>
        <fullName evidence="2">Uncharacterized protein</fullName>
    </submittedName>
</protein>
<keyword evidence="1" id="KW-0812">Transmembrane</keyword>
<organism evidence="2">
    <name type="scientific">Anguilla anguilla</name>
    <name type="common">European freshwater eel</name>
    <name type="synonym">Muraena anguilla</name>
    <dbReference type="NCBI Taxonomy" id="7936"/>
    <lineage>
        <taxon>Eukaryota</taxon>
        <taxon>Metazoa</taxon>
        <taxon>Chordata</taxon>
        <taxon>Craniata</taxon>
        <taxon>Vertebrata</taxon>
        <taxon>Euteleostomi</taxon>
        <taxon>Actinopterygii</taxon>
        <taxon>Neopterygii</taxon>
        <taxon>Teleostei</taxon>
        <taxon>Anguilliformes</taxon>
        <taxon>Anguillidae</taxon>
        <taxon>Anguilla</taxon>
    </lineage>
</organism>
<dbReference type="AlphaFoldDB" id="A0A0E9Y015"/>
<evidence type="ECO:0000256" key="1">
    <source>
        <dbReference type="SAM" id="Phobius"/>
    </source>
</evidence>
<proteinExistence type="predicted"/>
<sequence length="79" mass="9169">MLLFSLCACVRVRTYVRTYICMHTGLFPFFKLPIFILLKIFLNVLESILYKDQFLNGLSTTSLILCCKAISALDEWNLK</sequence>
<keyword evidence="1" id="KW-0472">Membrane</keyword>
<dbReference type="EMBL" id="GBXM01001122">
    <property type="protein sequence ID" value="JAI07456.1"/>
    <property type="molecule type" value="Transcribed_RNA"/>
</dbReference>
<feature type="transmembrane region" description="Helical" evidence="1">
    <location>
        <begin position="24"/>
        <end position="42"/>
    </location>
</feature>
<keyword evidence="1" id="KW-1133">Transmembrane helix</keyword>
<reference evidence="2" key="2">
    <citation type="journal article" date="2015" name="Fish Shellfish Immunol.">
        <title>Early steps in the European eel (Anguilla anguilla)-Vibrio vulnificus interaction in the gills: Role of the RtxA13 toxin.</title>
        <authorList>
            <person name="Callol A."/>
            <person name="Pajuelo D."/>
            <person name="Ebbesson L."/>
            <person name="Teles M."/>
            <person name="MacKenzie S."/>
            <person name="Amaro C."/>
        </authorList>
    </citation>
    <scope>NUCLEOTIDE SEQUENCE</scope>
</reference>
<reference evidence="2" key="1">
    <citation type="submission" date="2014-11" db="EMBL/GenBank/DDBJ databases">
        <authorList>
            <person name="Amaro Gonzalez C."/>
        </authorList>
    </citation>
    <scope>NUCLEOTIDE SEQUENCE</scope>
</reference>
<accession>A0A0E9Y015</accession>